<name>A0A7Z9E3P3_9CYAN</name>
<dbReference type="RefSeq" id="WP_083626206.1">
    <property type="nucleotide sequence ID" value="NZ_LR734883.1"/>
</dbReference>
<dbReference type="OrthoDB" id="511607at2"/>
<dbReference type="PROSITE" id="PS51773">
    <property type="entry name" value="OCP_N"/>
    <property type="match status" value="1"/>
</dbReference>
<dbReference type="GO" id="GO:0016037">
    <property type="term" value="P:light absorption"/>
    <property type="evidence" value="ECO:0007669"/>
    <property type="project" value="UniProtKB-UniRule"/>
</dbReference>
<dbReference type="Pfam" id="PF09150">
    <property type="entry name" value="Carot_N"/>
    <property type="match status" value="1"/>
</dbReference>
<feature type="domain" description="OCP N-terminal" evidence="2">
    <location>
        <begin position="7"/>
        <end position="158"/>
    </location>
</feature>
<dbReference type="Gene3D" id="1.10.2090.10">
    <property type="entry name" value="Orange carotenoid-binding protein, N-terminal domain"/>
    <property type="match status" value="1"/>
</dbReference>
<comment type="caution">
    <text evidence="3">The sequence shown here is derived from an EMBL/GenBank/DDBJ whole genome shotgun (WGS) entry which is preliminary data.</text>
</comment>
<keyword evidence="1" id="KW-0472">Membrane</keyword>
<dbReference type="SUPFAM" id="SSF81930">
    <property type="entry name" value="Orange carotenoid protein, N-terminal domain"/>
    <property type="match status" value="1"/>
</dbReference>
<evidence type="ECO:0000259" key="2">
    <source>
        <dbReference type="PROSITE" id="PS51773"/>
    </source>
</evidence>
<dbReference type="AlphaFoldDB" id="A0A7Z9E3P3"/>
<organism evidence="3 4">
    <name type="scientific">Planktothrix serta PCC 8927</name>
    <dbReference type="NCBI Taxonomy" id="671068"/>
    <lineage>
        <taxon>Bacteria</taxon>
        <taxon>Bacillati</taxon>
        <taxon>Cyanobacteriota</taxon>
        <taxon>Cyanophyceae</taxon>
        <taxon>Oscillatoriophycideae</taxon>
        <taxon>Oscillatoriales</taxon>
        <taxon>Microcoleaceae</taxon>
        <taxon>Planktothrix</taxon>
    </lineage>
</organism>
<comment type="similarity">
    <text evidence="1">Belongs to the orange carotenoid-binding protein family.</text>
</comment>
<keyword evidence="1" id="KW-0042">Antenna complex</keyword>
<dbReference type="Proteomes" id="UP000184550">
    <property type="component" value="Unassembled WGS sequence"/>
</dbReference>
<keyword evidence="1" id="KW-0793">Thylakoid</keyword>
<proteinExistence type="inferred from homology"/>
<protein>
    <recommendedName>
        <fullName evidence="2">OCP N-terminal domain-containing protein</fullName>
    </recommendedName>
</protein>
<sequence>MTFTPTQQDLEQALSKFRELDVDTQLAFLWFVYTKMGDSITPAAPGAAQTEIAEGLYNQVQALSFEEQLQAQRDFLQSNDTQLCREYGSLSDNTKLLFWYRLAQGMDAKTIVPMPENYQFSPEGQSLLSQLENMDFQQQITFLRQSVEPTGAAPQSGSGL</sequence>
<reference evidence="3" key="1">
    <citation type="submission" date="2019-10" db="EMBL/GenBank/DDBJ databases">
        <authorList>
            <consortium name="Genoscope - CEA"/>
            <person name="William W."/>
        </authorList>
    </citation>
    <scope>NUCLEOTIDE SEQUENCE [LARGE SCALE GENOMIC DNA]</scope>
    <source>
        <strain evidence="3">BBR_PRJEB10992</strain>
    </source>
</reference>
<dbReference type="EMBL" id="CZCU02000161">
    <property type="protein sequence ID" value="VXD24865.1"/>
    <property type="molecule type" value="Genomic_DNA"/>
</dbReference>
<dbReference type="InterPro" id="IPR036917">
    <property type="entry name" value="Orange_carotenoid-bd_N_sf"/>
</dbReference>
<keyword evidence="1" id="KW-0605">Phycobilisome</keyword>
<dbReference type="GO" id="GO:0031404">
    <property type="term" value="F:chloride ion binding"/>
    <property type="evidence" value="ECO:0007669"/>
    <property type="project" value="InterPro"/>
</dbReference>
<dbReference type="GO" id="GO:0030089">
    <property type="term" value="C:phycobilisome"/>
    <property type="evidence" value="ECO:0007669"/>
    <property type="project" value="UniProtKB-UniRule"/>
</dbReference>
<keyword evidence="1" id="KW-0157">Chromophore</keyword>
<evidence type="ECO:0000313" key="4">
    <source>
        <dbReference type="Proteomes" id="UP000184550"/>
    </source>
</evidence>
<dbReference type="InterPro" id="IPR015233">
    <property type="entry name" value="Orange_carotenoid-bd_N"/>
</dbReference>
<evidence type="ECO:0000256" key="1">
    <source>
        <dbReference type="PROSITE-ProRule" id="PRU01109"/>
    </source>
</evidence>
<gene>
    <name evidence="3" type="ORF">PL8927_830187</name>
</gene>
<accession>A0A7Z9E3P3</accession>
<evidence type="ECO:0000313" key="3">
    <source>
        <dbReference type="EMBL" id="VXD24865.1"/>
    </source>
</evidence>
<keyword evidence="4" id="KW-1185">Reference proteome</keyword>